<reference evidence="13 14" key="1">
    <citation type="submission" date="2020-08" db="EMBL/GenBank/DDBJ databases">
        <title>Genome sequence of Sphingomonas rhizophila KACC 19189T.</title>
        <authorList>
            <person name="Hyun D.-W."/>
            <person name="Bae J.-W."/>
        </authorList>
    </citation>
    <scope>NUCLEOTIDE SEQUENCE [LARGE SCALE GENOMIC DNA]</scope>
    <source>
        <strain evidence="13 14">KACC 19189</strain>
    </source>
</reference>
<dbReference type="HAMAP" id="MF_01665">
    <property type="entry name" value="HemeA_synth_type2"/>
    <property type="match status" value="1"/>
</dbReference>
<dbReference type="AlphaFoldDB" id="A0A7G9SCT3"/>
<comment type="cofactor">
    <cofactor evidence="1 12">
        <name>heme b</name>
        <dbReference type="ChEBI" id="CHEBI:60344"/>
    </cofactor>
</comment>
<comment type="catalytic activity">
    <reaction evidence="11">
        <text>Fe(II)-heme o + 2 A + H2O = Fe(II)-heme a + 2 AH2</text>
        <dbReference type="Rhea" id="RHEA:63388"/>
        <dbReference type="ChEBI" id="CHEBI:13193"/>
        <dbReference type="ChEBI" id="CHEBI:15377"/>
        <dbReference type="ChEBI" id="CHEBI:17499"/>
        <dbReference type="ChEBI" id="CHEBI:60530"/>
        <dbReference type="ChEBI" id="CHEBI:61715"/>
        <dbReference type="EC" id="1.17.99.9"/>
    </reaction>
    <physiologicalReaction direction="left-to-right" evidence="11">
        <dbReference type="Rhea" id="RHEA:63389"/>
    </physiologicalReaction>
</comment>
<keyword evidence="9 12" id="KW-0472">Membrane</keyword>
<sequence>MESALLSPANEAVEGKERPAAMANWLLAVAAIVFAILVVGGITRLTESGLSITEWKPVSGVIPPLTHADWQHAFDLYKTTTQYKEVTGPAGMTLSQFQFIFFWEWVHRLLARLSGAAMALPFAWFAYKRAIPRGYAPRLFALLALGAAQGALGWYMVQSGLQDRTEVSHFRLSAHLLLALFTMAGLIWTALDLRARAAGEKRSARLTALSANVLGVLAIQLLYGAWVAGLRAGQVSNSWPLMNDRLVPDGIDWSNGVLFALTHDPFLIHFIHRWWAWIVVVALVLFARRVKLLDRRASIAINSAFGTQILLGIFTVLTGVAIWLAVLHQAVGALVVASCVWGAHRLGSVR</sequence>
<dbReference type="Proteomes" id="UP000515955">
    <property type="component" value="Chromosome"/>
</dbReference>
<dbReference type="GO" id="GO:0005886">
    <property type="term" value="C:plasma membrane"/>
    <property type="evidence" value="ECO:0007669"/>
    <property type="project" value="UniProtKB-SubCell"/>
</dbReference>
<feature type="transmembrane region" description="Helical" evidence="12">
    <location>
        <begin position="172"/>
        <end position="191"/>
    </location>
</feature>
<comment type="subcellular location">
    <subcellularLocation>
        <location evidence="12">Cell membrane</location>
        <topology evidence="12">Multi-pass membrane protein</topology>
    </subcellularLocation>
    <subcellularLocation>
        <location evidence="2">Membrane</location>
        <topology evidence="2">Multi-pass membrane protein</topology>
    </subcellularLocation>
</comment>
<dbReference type="GO" id="GO:0120547">
    <property type="term" value="F:heme A synthase activity"/>
    <property type="evidence" value="ECO:0007669"/>
    <property type="project" value="UniProtKB-EC"/>
</dbReference>
<evidence type="ECO:0000256" key="5">
    <source>
        <dbReference type="ARBA" id="ARBA00022989"/>
    </source>
</evidence>
<comment type="function">
    <text evidence="12">Catalyzes the conversion of heme O to heme A by two successive hydroxylations of the methyl group at C8. The first hydroxylation forms heme I, the second hydroxylation results in an unstable dihydroxymethyl group, which spontaneously dehydrates, resulting in the formyl group of heme A.</text>
</comment>
<dbReference type="PANTHER" id="PTHR23289:SF2">
    <property type="entry name" value="CYTOCHROME C OXIDASE ASSEMBLY PROTEIN COX15 HOMOLOG"/>
    <property type="match status" value="1"/>
</dbReference>
<feature type="transmembrane region" description="Helical" evidence="12">
    <location>
        <begin position="266"/>
        <end position="287"/>
    </location>
</feature>
<dbReference type="UniPathway" id="UPA00269">
    <property type="reaction ID" value="UER00713"/>
</dbReference>
<dbReference type="GO" id="GO:0046872">
    <property type="term" value="F:metal ion binding"/>
    <property type="evidence" value="ECO:0007669"/>
    <property type="project" value="UniProtKB-KW"/>
</dbReference>
<feature type="transmembrane region" description="Helical" evidence="12">
    <location>
        <begin position="109"/>
        <end position="127"/>
    </location>
</feature>
<evidence type="ECO:0000256" key="4">
    <source>
        <dbReference type="ARBA" id="ARBA00022723"/>
    </source>
</evidence>
<evidence type="ECO:0000256" key="6">
    <source>
        <dbReference type="ARBA" id="ARBA00023002"/>
    </source>
</evidence>
<evidence type="ECO:0000313" key="13">
    <source>
        <dbReference type="EMBL" id="QNN65658.1"/>
    </source>
</evidence>
<keyword evidence="4 12" id="KW-0479">Metal-binding</keyword>
<feature type="binding site" description="axial binding residue" evidence="12">
    <location>
        <position position="272"/>
    </location>
    <ligand>
        <name>heme</name>
        <dbReference type="ChEBI" id="CHEBI:30413"/>
    </ligand>
    <ligandPart>
        <name>Fe</name>
        <dbReference type="ChEBI" id="CHEBI:18248"/>
    </ligandPart>
</feature>
<dbReference type="GO" id="GO:0016653">
    <property type="term" value="F:oxidoreductase activity, acting on NAD(P)H, heme protein as acceptor"/>
    <property type="evidence" value="ECO:0007669"/>
    <property type="project" value="TreeGrafter"/>
</dbReference>
<gene>
    <name evidence="12" type="primary">ctaA</name>
    <name evidence="13" type="ORF">H9L12_03570</name>
</gene>
<keyword evidence="6 12" id="KW-0560">Oxidoreductase</keyword>
<keyword evidence="8 12" id="KW-0350">Heme biosynthesis</keyword>
<feature type="transmembrane region" description="Helical" evidence="12">
    <location>
        <begin position="203"/>
        <end position="226"/>
    </location>
</feature>
<comment type="pathway">
    <text evidence="10 12">Porphyrin-containing compound metabolism; heme A biosynthesis; heme A from heme O: step 1/1.</text>
</comment>
<comment type="subunit">
    <text evidence="12">Interacts with CtaB.</text>
</comment>
<organism evidence="13 14">
    <name type="scientific">Sphingomonas rhizophila</name>
    <dbReference type="NCBI Taxonomy" id="2071607"/>
    <lineage>
        <taxon>Bacteria</taxon>
        <taxon>Pseudomonadati</taxon>
        <taxon>Pseudomonadota</taxon>
        <taxon>Alphaproteobacteria</taxon>
        <taxon>Sphingomonadales</taxon>
        <taxon>Sphingomonadaceae</taxon>
        <taxon>Sphingomonas</taxon>
    </lineage>
</organism>
<accession>A0A7G9SCT3</accession>
<evidence type="ECO:0000256" key="9">
    <source>
        <dbReference type="ARBA" id="ARBA00023136"/>
    </source>
</evidence>
<feature type="transmembrane region" description="Helical" evidence="12">
    <location>
        <begin position="299"/>
        <end position="324"/>
    </location>
</feature>
<evidence type="ECO:0000256" key="1">
    <source>
        <dbReference type="ARBA" id="ARBA00001970"/>
    </source>
</evidence>
<evidence type="ECO:0000256" key="8">
    <source>
        <dbReference type="ARBA" id="ARBA00023133"/>
    </source>
</evidence>
<keyword evidence="14" id="KW-1185">Reference proteome</keyword>
<dbReference type="PANTHER" id="PTHR23289">
    <property type="entry name" value="CYTOCHROME C OXIDASE ASSEMBLY PROTEIN COX15"/>
    <property type="match status" value="1"/>
</dbReference>
<keyword evidence="3 12" id="KW-0812">Transmembrane</keyword>
<evidence type="ECO:0000256" key="10">
    <source>
        <dbReference type="ARBA" id="ARBA00044501"/>
    </source>
</evidence>
<proteinExistence type="inferred from homology"/>
<evidence type="ECO:0000313" key="14">
    <source>
        <dbReference type="Proteomes" id="UP000515955"/>
    </source>
</evidence>
<feature type="transmembrane region" description="Helical" evidence="12">
    <location>
        <begin position="330"/>
        <end position="347"/>
    </location>
</feature>
<keyword evidence="5 12" id="KW-1133">Transmembrane helix</keyword>
<evidence type="ECO:0000256" key="2">
    <source>
        <dbReference type="ARBA" id="ARBA00004141"/>
    </source>
</evidence>
<dbReference type="Pfam" id="PF02628">
    <property type="entry name" value="COX15-CtaA"/>
    <property type="match status" value="1"/>
</dbReference>
<feature type="transmembrane region" description="Helical" evidence="12">
    <location>
        <begin position="139"/>
        <end position="157"/>
    </location>
</feature>
<dbReference type="InterPro" id="IPR003780">
    <property type="entry name" value="COX15/CtaA_fam"/>
</dbReference>
<dbReference type="EMBL" id="CP060717">
    <property type="protein sequence ID" value="QNN65658.1"/>
    <property type="molecule type" value="Genomic_DNA"/>
</dbReference>
<evidence type="ECO:0000256" key="11">
    <source>
        <dbReference type="ARBA" id="ARBA00048044"/>
    </source>
</evidence>
<dbReference type="KEGG" id="srhi:H9L12_03570"/>
<keyword evidence="12" id="KW-1003">Cell membrane</keyword>
<feature type="transmembrane region" description="Helical" evidence="12">
    <location>
        <begin position="21"/>
        <end position="42"/>
    </location>
</feature>
<dbReference type="GO" id="GO:0006784">
    <property type="term" value="P:heme A biosynthetic process"/>
    <property type="evidence" value="ECO:0007669"/>
    <property type="project" value="UniProtKB-UniRule"/>
</dbReference>
<keyword evidence="7 12" id="KW-0408">Iron</keyword>
<evidence type="ECO:0000256" key="7">
    <source>
        <dbReference type="ARBA" id="ARBA00023004"/>
    </source>
</evidence>
<dbReference type="EC" id="1.17.99.9" evidence="12"/>
<protein>
    <recommendedName>
        <fullName evidence="12">Heme A synthase</fullName>
        <shortName evidence="12">HAS</shortName>
        <ecNumber evidence="12">1.17.99.9</ecNumber>
    </recommendedName>
    <alternativeName>
        <fullName evidence="12">Cytochrome aa3-controlling protein</fullName>
    </alternativeName>
</protein>
<dbReference type="InterPro" id="IPR023754">
    <property type="entry name" value="HemeA_Synthase_type2"/>
</dbReference>
<evidence type="ECO:0000256" key="3">
    <source>
        <dbReference type="ARBA" id="ARBA00022692"/>
    </source>
</evidence>
<evidence type="ECO:0000256" key="12">
    <source>
        <dbReference type="HAMAP-Rule" id="MF_01665"/>
    </source>
</evidence>
<feature type="binding site" description="axial binding residue" evidence="12">
    <location>
        <position position="328"/>
    </location>
    <ligand>
        <name>heme</name>
        <dbReference type="ChEBI" id="CHEBI:30413"/>
    </ligand>
    <ligandPart>
        <name>Fe</name>
        <dbReference type="ChEBI" id="CHEBI:18248"/>
    </ligandPart>
</feature>
<name>A0A7G9SCT3_9SPHN</name>
<comment type="similarity">
    <text evidence="12">Belongs to the COX15/CtaA family. Type 2 subfamily.</text>
</comment>